<protein>
    <submittedName>
        <fullName evidence="1">Uncharacterized protein</fullName>
    </submittedName>
</protein>
<organism evidence="1">
    <name type="scientific">marine sediment metagenome</name>
    <dbReference type="NCBI Taxonomy" id="412755"/>
    <lineage>
        <taxon>unclassified sequences</taxon>
        <taxon>metagenomes</taxon>
        <taxon>ecological metagenomes</taxon>
    </lineage>
</organism>
<dbReference type="AlphaFoldDB" id="A0A0F8Y6Z9"/>
<dbReference type="EMBL" id="LAZR01055111">
    <property type="protein sequence ID" value="KKK77113.1"/>
    <property type="molecule type" value="Genomic_DNA"/>
</dbReference>
<reference evidence="1" key="1">
    <citation type="journal article" date="2015" name="Nature">
        <title>Complex archaea that bridge the gap between prokaryotes and eukaryotes.</title>
        <authorList>
            <person name="Spang A."/>
            <person name="Saw J.H."/>
            <person name="Jorgensen S.L."/>
            <person name="Zaremba-Niedzwiedzka K."/>
            <person name="Martijn J."/>
            <person name="Lind A.E."/>
            <person name="van Eijk R."/>
            <person name="Schleper C."/>
            <person name="Guy L."/>
            <person name="Ettema T.J."/>
        </authorList>
    </citation>
    <scope>NUCLEOTIDE SEQUENCE</scope>
</reference>
<name>A0A0F8Y6Z9_9ZZZZ</name>
<evidence type="ECO:0000313" key="1">
    <source>
        <dbReference type="EMBL" id="KKK77113.1"/>
    </source>
</evidence>
<comment type="caution">
    <text evidence="1">The sequence shown here is derived from an EMBL/GenBank/DDBJ whole genome shotgun (WGS) entry which is preliminary data.</text>
</comment>
<gene>
    <name evidence="1" type="ORF">LCGC14_2856850</name>
</gene>
<proteinExistence type="predicted"/>
<sequence length="57" mass="6514">MSMLNLQPKRWSKVSKEGIAIPLRCPECKSRRTVLATYKNGDQYVECIGCNQVIKEV</sequence>
<accession>A0A0F8Y6Z9</accession>